<dbReference type="GO" id="GO:0000166">
    <property type="term" value="F:nucleotide binding"/>
    <property type="evidence" value="ECO:0007669"/>
    <property type="project" value="InterPro"/>
</dbReference>
<dbReference type="GO" id="GO:0003887">
    <property type="term" value="F:DNA-directed DNA polymerase activity"/>
    <property type="evidence" value="ECO:0007669"/>
    <property type="project" value="UniProtKB-KW"/>
</dbReference>
<dbReference type="GO" id="GO:0003677">
    <property type="term" value="F:DNA binding"/>
    <property type="evidence" value="ECO:0007669"/>
    <property type="project" value="UniProtKB-KW"/>
</dbReference>
<comment type="similarity">
    <text evidence="1">Belongs to the DNA polymerase type-B family.</text>
</comment>
<feature type="non-terminal residue" evidence="10">
    <location>
        <position position="1"/>
    </location>
</feature>
<comment type="caution">
    <text evidence="10">The sequence shown here is derived from an EMBL/GenBank/DDBJ whole genome shotgun (WGS) entry which is preliminary data.</text>
</comment>
<dbReference type="InterPro" id="IPR004868">
    <property type="entry name" value="DNA-dir_DNA_pol_B_mt/vir"/>
</dbReference>
<evidence type="ECO:0000256" key="3">
    <source>
        <dbReference type="ARBA" id="ARBA00022679"/>
    </source>
</evidence>
<dbReference type="EC" id="2.7.7.7" evidence="2"/>
<dbReference type="InterPro" id="IPR023211">
    <property type="entry name" value="DNA_pol_palm_dom_sf"/>
</dbReference>
<dbReference type="GO" id="GO:0006260">
    <property type="term" value="P:DNA replication"/>
    <property type="evidence" value="ECO:0007669"/>
    <property type="project" value="UniProtKB-KW"/>
</dbReference>
<feature type="non-terminal residue" evidence="10">
    <location>
        <position position="304"/>
    </location>
</feature>
<dbReference type="AlphaFoldDB" id="X1R4X2"/>
<keyword evidence="5" id="KW-0235">DNA replication</keyword>
<reference evidence="10" key="1">
    <citation type="journal article" date="2014" name="Front. Microbiol.">
        <title>High frequency of phylogenetically diverse reductive dehalogenase-homologous genes in deep subseafloor sedimentary metagenomes.</title>
        <authorList>
            <person name="Kawai M."/>
            <person name="Futagami T."/>
            <person name="Toyoda A."/>
            <person name="Takaki Y."/>
            <person name="Nishi S."/>
            <person name="Hori S."/>
            <person name="Arai W."/>
            <person name="Tsubouchi T."/>
            <person name="Morono Y."/>
            <person name="Uchiyama I."/>
            <person name="Ito T."/>
            <person name="Fujiyama A."/>
            <person name="Inagaki F."/>
            <person name="Takami H."/>
        </authorList>
    </citation>
    <scope>NUCLEOTIDE SEQUENCE</scope>
    <source>
        <strain evidence="10">Expedition CK06-06</strain>
    </source>
</reference>
<evidence type="ECO:0000313" key="10">
    <source>
        <dbReference type="EMBL" id="GAI75797.1"/>
    </source>
</evidence>
<evidence type="ECO:0000256" key="2">
    <source>
        <dbReference type="ARBA" id="ARBA00012417"/>
    </source>
</evidence>
<evidence type="ECO:0000256" key="7">
    <source>
        <dbReference type="ARBA" id="ARBA00023125"/>
    </source>
</evidence>
<evidence type="ECO:0000256" key="8">
    <source>
        <dbReference type="ARBA" id="ARBA00049244"/>
    </source>
</evidence>
<keyword evidence="6" id="KW-0239">DNA-directed DNA polymerase</keyword>
<gene>
    <name evidence="10" type="ORF">S12H4_25604</name>
</gene>
<dbReference type="Gene3D" id="3.90.1600.10">
    <property type="entry name" value="Palm domain of DNA polymerase"/>
    <property type="match status" value="1"/>
</dbReference>
<comment type="catalytic activity">
    <reaction evidence="8">
        <text>DNA(n) + a 2'-deoxyribonucleoside 5'-triphosphate = DNA(n+1) + diphosphate</text>
        <dbReference type="Rhea" id="RHEA:22508"/>
        <dbReference type="Rhea" id="RHEA-COMP:17339"/>
        <dbReference type="Rhea" id="RHEA-COMP:17340"/>
        <dbReference type="ChEBI" id="CHEBI:33019"/>
        <dbReference type="ChEBI" id="CHEBI:61560"/>
        <dbReference type="ChEBI" id="CHEBI:173112"/>
        <dbReference type="EC" id="2.7.7.7"/>
    </reaction>
</comment>
<name>X1R4X2_9ZZZZ</name>
<keyword evidence="4" id="KW-0548">Nucleotidyltransferase</keyword>
<evidence type="ECO:0000256" key="6">
    <source>
        <dbReference type="ARBA" id="ARBA00022932"/>
    </source>
</evidence>
<organism evidence="10">
    <name type="scientific">marine sediment metagenome</name>
    <dbReference type="NCBI Taxonomy" id="412755"/>
    <lineage>
        <taxon>unclassified sequences</taxon>
        <taxon>metagenomes</taxon>
        <taxon>ecological metagenomes</taxon>
    </lineage>
</organism>
<keyword evidence="3" id="KW-0808">Transferase</keyword>
<dbReference type="SUPFAM" id="SSF56672">
    <property type="entry name" value="DNA/RNA polymerases"/>
    <property type="match status" value="1"/>
</dbReference>
<proteinExistence type="inferred from homology"/>
<evidence type="ECO:0000256" key="5">
    <source>
        <dbReference type="ARBA" id="ARBA00022705"/>
    </source>
</evidence>
<protein>
    <recommendedName>
        <fullName evidence="2">DNA-directed DNA polymerase</fullName>
        <ecNumber evidence="2">2.7.7.7</ecNumber>
    </recommendedName>
</protein>
<dbReference type="EMBL" id="BARW01014444">
    <property type="protein sequence ID" value="GAI75797.1"/>
    <property type="molecule type" value="Genomic_DNA"/>
</dbReference>
<dbReference type="InterPro" id="IPR043502">
    <property type="entry name" value="DNA/RNA_pol_sf"/>
</dbReference>
<sequence length="304" mass="35411">QLRRGDVTYHGFDIGTTCYARWRPARDGWTYQRKRWTEPGALVEYLDGLVRGKTTLYVLGSNPTFDLWVLDAFRLLYDYGWRLAFFYDKGLTFILKARKEKATVVILAIQNYYPVSVKAIGKMVGLPKIEVDVLTVKGEKRWLYCERDTEILRLAFERWLAFIGQHDMGGFALTRTGQAMRAYRHRYMTDRILVHESAKAVEWERAAYFGGRTECFSIGKFTDGPFVIADVHSMYPYIMHKSRFPCELVNVGQSPDPDMLAWWMKVYSIVCHALVEKYGLDWNYPDEVAHYADMTGFGAFWSEK</sequence>
<evidence type="ECO:0000259" key="9">
    <source>
        <dbReference type="Pfam" id="PF03175"/>
    </source>
</evidence>
<evidence type="ECO:0000256" key="4">
    <source>
        <dbReference type="ARBA" id="ARBA00022695"/>
    </source>
</evidence>
<keyword evidence="7" id="KW-0238">DNA-binding</keyword>
<accession>X1R4X2</accession>
<evidence type="ECO:0000256" key="1">
    <source>
        <dbReference type="ARBA" id="ARBA00005755"/>
    </source>
</evidence>
<dbReference type="Pfam" id="PF03175">
    <property type="entry name" value="DNA_pol_B_2"/>
    <property type="match status" value="1"/>
</dbReference>
<feature type="domain" description="DNA-directed DNA polymerase family B mitochondria/virus" evidence="9">
    <location>
        <begin position="173"/>
        <end position="246"/>
    </location>
</feature>